<accession>A0A239KDX4</accession>
<protein>
    <submittedName>
        <fullName evidence="7">Tetratricopeptide repeat-containing protein</fullName>
    </submittedName>
</protein>
<dbReference type="PROSITE" id="PS50005">
    <property type="entry name" value="TPR"/>
    <property type="match status" value="1"/>
</dbReference>
<feature type="chain" id="PRO_5012353749" evidence="5">
    <location>
        <begin position="22"/>
        <end position="1399"/>
    </location>
</feature>
<dbReference type="PANTHER" id="PTHR45641:SF19">
    <property type="entry name" value="NEPHROCYSTIN-3"/>
    <property type="match status" value="1"/>
</dbReference>
<dbReference type="SUPFAM" id="SSF48452">
    <property type="entry name" value="TPR-like"/>
    <property type="match status" value="4"/>
</dbReference>
<dbReference type="PANTHER" id="PTHR45641">
    <property type="entry name" value="TETRATRICOPEPTIDE REPEAT PROTEIN (AFU_ORTHOLOGUE AFUA_6G03870)"/>
    <property type="match status" value="1"/>
</dbReference>
<evidence type="ECO:0000256" key="5">
    <source>
        <dbReference type="SAM" id="SignalP"/>
    </source>
</evidence>
<organism evidence="7 8">
    <name type="scientific">Ekhidna lutea</name>
    <dbReference type="NCBI Taxonomy" id="447679"/>
    <lineage>
        <taxon>Bacteria</taxon>
        <taxon>Pseudomonadati</taxon>
        <taxon>Bacteroidota</taxon>
        <taxon>Cytophagia</taxon>
        <taxon>Cytophagales</taxon>
        <taxon>Reichenbachiellaceae</taxon>
        <taxon>Ekhidna</taxon>
    </lineage>
</organism>
<feature type="repeat" description="TPR" evidence="3">
    <location>
        <begin position="664"/>
        <end position="697"/>
    </location>
</feature>
<name>A0A239KDX4_EKHLU</name>
<dbReference type="RefSeq" id="WP_089357267.1">
    <property type="nucleotide sequence ID" value="NZ_FZPD01000004.1"/>
</dbReference>
<feature type="domain" description="CHAT" evidence="6">
    <location>
        <begin position="1083"/>
        <end position="1397"/>
    </location>
</feature>
<proteinExistence type="predicted"/>
<dbReference type="InterPro" id="IPR011990">
    <property type="entry name" value="TPR-like_helical_dom_sf"/>
</dbReference>
<dbReference type="Pfam" id="PF13424">
    <property type="entry name" value="TPR_12"/>
    <property type="match status" value="2"/>
</dbReference>
<feature type="coiled-coil region" evidence="4">
    <location>
        <begin position="501"/>
        <end position="531"/>
    </location>
</feature>
<evidence type="ECO:0000313" key="8">
    <source>
        <dbReference type="Proteomes" id="UP000198393"/>
    </source>
</evidence>
<evidence type="ECO:0000259" key="6">
    <source>
        <dbReference type="Pfam" id="PF12770"/>
    </source>
</evidence>
<evidence type="ECO:0000256" key="3">
    <source>
        <dbReference type="PROSITE-ProRule" id="PRU00339"/>
    </source>
</evidence>
<dbReference type="OrthoDB" id="9771112at2"/>
<evidence type="ECO:0000256" key="1">
    <source>
        <dbReference type="ARBA" id="ARBA00022737"/>
    </source>
</evidence>
<reference evidence="7 8" key="1">
    <citation type="submission" date="2017-06" db="EMBL/GenBank/DDBJ databases">
        <authorList>
            <person name="Kim H.J."/>
            <person name="Triplett B.A."/>
        </authorList>
    </citation>
    <scope>NUCLEOTIDE SEQUENCE [LARGE SCALE GENOMIC DNA]</scope>
    <source>
        <strain evidence="7 8">DSM 19307</strain>
    </source>
</reference>
<dbReference type="Pfam" id="PF12770">
    <property type="entry name" value="CHAT"/>
    <property type="match status" value="1"/>
</dbReference>
<keyword evidence="8" id="KW-1185">Reference proteome</keyword>
<dbReference type="Gene3D" id="1.25.40.10">
    <property type="entry name" value="Tetratricopeptide repeat domain"/>
    <property type="match status" value="4"/>
</dbReference>
<dbReference type="Proteomes" id="UP000198393">
    <property type="component" value="Unassembled WGS sequence"/>
</dbReference>
<feature type="signal peptide" evidence="5">
    <location>
        <begin position="1"/>
        <end position="21"/>
    </location>
</feature>
<evidence type="ECO:0000313" key="7">
    <source>
        <dbReference type="EMBL" id="SNT15863.1"/>
    </source>
</evidence>
<keyword evidence="2 3" id="KW-0802">TPR repeat</keyword>
<gene>
    <name evidence="7" type="ORF">SAMN05421640_2568</name>
</gene>
<keyword evidence="5" id="KW-0732">Signal</keyword>
<keyword evidence="4" id="KW-0175">Coiled coil</keyword>
<sequence>MKYFQSVLVVVLMLCVTITNAQYQKYIDKAEEKYESGDYSKARKQIEKLKKKATKSLGYNNPYNAIGLVKEAKINVGLGELVSVMQPLEEAVAMSESVNGTESAEHAFILMEAAQVLISYGNYRMAGEFIDTAEQGFESSGSMIEDIKANLDVQRAQVLSGKGFYRQAIKLVDNQTDYYLKRALSEEGSKNQQEERKEEFAEMMIVKANSLRHMGDYQSADSAFITNLQWVDDNLKKSHLLWSKNAFLNAKLLEENGLAIDAQAKLYEDAYIWAVRKYELSHNTVMTMQANLMRAYYQNGQNARLKITKADFKKSLKEFDRSSIFNLAEDKMDLTFDLADQDIKRIEDQVNKMLASPTIPEFHSERVELLELGKKVALFAGRHKNTEAYDKEILRIKEFLLGTEAPEYHLTKVKLANYYVDFTDKFTEAKAIYDESFHGIVEPEVTKGHVDYLEILNHLAKFYEETDNYEKASEILDDALLAARVKYDNQDIEYGKELEKIAGLQINIGEYEKATKNLEDAIRIMEDKKTADAKSYLASAFITKAKLLSIKGEYDEAEEHIYDSEDLRAQGSLTTDVAGLSYRDDLGGLYTNIGRYSDATELLTESLKDKTDQFGVTSRHLNQTLVLNARLNLIKGDYTEAEHQARKANTIAITIFGDNSSKIVPSMLQLADVYTTIGDYDKAESLLKNAIRIQKEKFGPEHVDVGKSTSKLALVYFYQDKPLTQIQTLFQEAEGIIGKKLGSNNPTYADILKNMAIANIASGNYSLAFTYLNQAENIWKKKIGKRNNINAATALVLKGDIYYKQRNYSEAEDYYEDAQKQYQRVFSETHPEYVKVQSKLSKTYFMQSRYKDSQDEMEEVLANYKNFIKEYFPALSEREKAKFWNTIKGDYEFYNTLIVSRNRNTRYIGELYNNALLTKALLLNSSIKVRQRIMNSNDEELINMYTKWVEDKELLTAALSMSTQDLAENGIDPNALANDVELLEKNISLKSELFSQSADSRQILWEDVKNSLGENEVAIEMVRFRVFDHVFTDSVMYALLYVKGDKRSEPKMILLANGDELENRYLKTYRNSIKFKIEDKYSYEKFWKPIQDEVGAVSTIYLSPDGVYNQINLEAIPTPDGRYVLDNSNILLISNTKDLFLNKIKTKVVADEQKALMFGNPDFYLKTQPGQPLASSGLTRSTAEVVTPLPGTKLEIEELDELLDRKGWSTEKYTEMQASETSIKEISNPRVFHVATHGFFKEAPKASNLDQEYNETAAYDNPLLKTGLLLSGAGDILNQTQFNYNVDNGILTAYEAMNLNLDKTDLVVLSACETGLGEVQAGEGVFGLQRAFLVAGARTIVMSLFKVSDEATQQLMVKFYRKWIETGNKRQAFIDAKKEIRNEYRDPIYWGPFVMIGLD</sequence>
<evidence type="ECO:0000256" key="4">
    <source>
        <dbReference type="SAM" id="Coils"/>
    </source>
</evidence>
<dbReference type="SMART" id="SM00028">
    <property type="entry name" value="TPR"/>
    <property type="match status" value="8"/>
</dbReference>
<dbReference type="InterPro" id="IPR019734">
    <property type="entry name" value="TPR_rpt"/>
</dbReference>
<keyword evidence="1" id="KW-0677">Repeat</keyword>
<evidence type="ECO:0000256" key="2">
    <source>
        <dbReference type="ARBA" id="ARBA00022803"/>
    </source>
</evidence>
<dbReference type="EMBL" id="FZPD01000004">
    <property type="protein sequence ID" value="SNT15863.1"/>
    <property type="molecule type" value="Genomic_DNA"/>
</dbReference>
<dbReference type="InterPro" id="IPR024983">
    <property type="entry name" value="CHAT_dom"/>
</dbReference>